<dbReference type="PANTHER" id="PTHR30238:SF0">
    <property type="entry name" value="THYLAKOID MEMBRANE PROTEIN TERC, CHLOROPLASTIC"/>
    <property type="match status" value="1"/>
</dbReference>
<evidence type="ECO:0000256" key="1">
    <source>
        <dbReference type="ARBA" id="ARBA00004141"/>
    </source>
</evidence>
<gene>
    <name evidence="7" type="ORF">MNR06_08080</name>
</gene>
<keyword evidence="3 6" id="KW-0812">Transmembrane</keyword>
<feature type="transmembrane region" description="Helical" evidence="6">
    <location>
        <begin position="86"/>
        <end position="104"/>
    </location>
</feature>
<evidence type="ECO:0000256" key="5">
    <source>
        <dbReference type="ARBA" id="ARBA00023136"/>
    </source>
</evidence>
<evidence type="ECO:0000256" key="2">
    <source>
        <dbReference type="ARBA" id="ARBA00007511"/>
    </source>
</evidence>
<evidence type="ECO:0000256" key="6">
    <source>
        <dbReference type="SAM" id="Phobius"/>
    </source>
</evidence>
<keyword evidence="5 6" id="KW-0472">Membrane</keyword>
<keyword evidence="4 6" id="KW-1133">Transmembrane helix</keyword>
<dbReference type="InterPro" id="IPR005496">
    <property type="entry name" value="Integral_membrane_TerC"/>
</dbReference>
<evidence type="ECO:0000256" key="3">
    <source>
        <dbReference type="ARBA" id="ARBA00022692"/>
    </source>
</evidence>
<dbReference type="RefSeq" id="WP_243540729.1">
    <property type="nucleotide sequence ID" value="NZ_CP093442.1"/>
</dbReference>
<feature type="transmembrane region" description="Helical" evidence="6">
    <location>
        <begin position="111"/>
        <end position="130"/>
    </location>
</feature>
<feature type="transmembrane region" description="Helical" evidence="6">
    <location>
        <begin position="264"/>
        <end position="283"/>
    </location>
</feature>
<feature type="transmembrane region" description="Helical" evidence="6">
    <location>
        <begin position="202"/>
        <end position="225"/>
    </location>
</feature>
<feature type="transmembrane region" description="Helical" evidence="6">
    <location>
        <begin position="231"/>
        <end position="252"/>
    </location>
</feature>
<comment type="similarity">
    <text evidence="2">Belongs to the TerC family.</text>
</comment>
<keyword evidence="8" id="KW-1185">Reference proteome</keyword>
<evidence type="ECO:0000256" key="4">
    <source>
        <dbReference type="ARBA" id="ARBA00022989"/>
    </source>
</evidence>
<feature type="transmembrane region" description="Helical" evidence="6">
    <location>
        <begin position="46"/>
        <end position="66"/>
    </location>
</feature>
<feature type="transmembrane region" description="Helical" evidence="6">
    <location>
        <begin position="14"/>
        <end position="34"/>
    </location>
</feature>
<feature type="transmembrane region" description="Helical" evidence="6">
    <location>
        <begin position="289"/>
        <end position="309"/>
    </location>
</feature>
<dbReference type="Proteomes" id="UP000830116">
    <property type="component" value="Chromosome"/>
</dbReference>
<reference evidence="7" key="1">
    <citation type="submission" date="2022-03" db="EMBL/GenBank/DDBJ databases">
        <title>Genome Identification and Characterization of new species Bdellovibrio reynosense LBG001 sp. nov. from a Mexico soil sample.</title>
        <authorList>
            <person name="Camilli A."/>
            <person name="Ajao Y."/>
            <person name="Guo X."/>
        </authorList>
    </citation>
    <scope>NUCLEOTIDE SEQUENCE</scope>
    <source>
        <strain evidence="7">LBG001</strain>
    </source>
</reference>
<proteinExistence type="inferred from homology"/>
<dbReference type="NCBIfam" id="TIGR03718">
    <property type="entry name" value="R_switched_Alx"/>
    <property type="match status" value="1"/>
</dbReference>
<comment type="subcellular location">
    <subcellularLocation>
        <location evidence="1">Membrane</location>
        <topology evidence="1">Multi-pass membrane protein</topology>
    </subcellularLocation>
</comment>
<evidence type="ECO:0000313" key="8">
    <source>
        <dbReference type="Proteomes" id="UP000830116"/>
    </source>
</evidence>
<dbReference type="Pfam" id="PF03741">
    <property type="entry name" value="TerC"/>
    <property type="match status" value="1"/>
</dbReference>
<dbReference type="InterPro" id="IPR022369">
    <property type="entry name" value="Integral_membrane_TerC_rswitch"/>
</dbReference>
<sequence>MGNFISSVSVAPNWLWIVFSIGILVLLAIDLSLFGKGHDTVSKKKALIESALWISIALLFNLWFGYEYGKDLGIEFLTGYLVEKSLSVDNLFIILLIFSSFKIPEKYQHRVLFYGVLGAIAMRAFFIILGAQLLNLFHWILYVFGAILVITAIKFIRESDEKIDAKESWSIRLLKKFFPTTDKIEGQNFFVLENGVKKVTPLFLALVVIEVTDLVFAVDSIPAVFAVTQDAFVAFASNILAILGLRALYFVLADWVVKLRYLKPGLAAVLGFIGTKMLIIDFVKIPSWVSLLVITAILATAALSSWYVAKLEEQKGRSKDPFENK</sequence>
<dbReference type="EMBL" id="CP093442">
    <property type="protein sequence ID" value="UOF02910.1"/>
    <property type="molecule type" value="Genomic_DNA"/>
</dbReference>
<feature type="transmembrane region" description="Helical" evidence="6">
    <location>
        <begin position="136"/>
        <end position="156"/>
    </location>
</feature>
<name>A0ABY4CDD1_9BACT</name>
<evidence type="ECO:0000313" key="7">
    <source>
        <dbReference type="EMBL" id="UOF02910.1"/>
    </source>
</evidence>
<protein>
    <submittedName>
        <fullName evidence="7">TerC family protein</fullName>
    </submittedName>
</protein>
<accession>A0ABY4CDD1</accession>
<organism evidence="7 8">
    <name type="scientific">Bdellovibrio reynosensis</name>
    <dbReference type="NCBI Taxonomy" id="2835041"/>
    <lineage>
        <taxon>Bacteria</taxon>
        <taxon>Pseudomonadati</taxon>
        <taxon>Bdellovibrionota</taxon>
        <taxon>Bdellovibrionia</taxon>
        <taxon>Bdellovibrionales</taxon>
        <taxon>Pseudobdellovibrionaceae</taxon>
        <taxon>Bdellovibrio</taxon>
    </lineage>
</organism>
<dbReference type="PANTHER" id="PTHR30238">
    <property type="entry name" value="MEMBRANE BOUND PREDICTED REDOX MODULATOR"/>
    <property type="match status" value="1"/>
</dbReference>